<keyword evidence="1" id="KW-0479">Metal-binding</keyword>
<dbReference type="Pfam" id="PF13765">
    <property type="entry name" value="PRY"/>
    <property type="match status" value="1"/>
</dbReference>
<comment type="caution">
    <text evidence="5">The sequence shown here is derived from an EMBL/GenBank/DDBJ whole genome shotgun (WGS) entry which is preliminary data.</text>
</comment>
<dbReference type="PANTHER" id="PTHR25465:SF80">
    <property type="entry name" value="TRIPARTITE MOTIF-CONTAINING PROTEIN 16-LIKE"/>
    <property type="match status" value="1"/>
</dbReference>
<sequence length="142" mass="15845">GEVVQIPTVTNIQIHWFDPAYFLLLQPLFSSIVACEPTLDLNTVSRLLSLSQGNRQVTGVQEQQPYPDHPERFDCTQVLCTEGLSGHHYWEAKGSGYLTVIGVAYKGISRKGNGCVSEEAGGRSYMFDVFDTVPFIIFQPFQ</sequence>
<feature type="domain" description="SPRY-associated" evidence="4">
    <location>
        <begin position="34"/>
        <end position="85"/>
    </location>
</feature>
<dbReference type="EMBL" id="JAGTTL010000008">
    <property type="protein sequence ID" value="KAK6319663.1"/>
    <property type="molecule type" value="Genomic_DNA"/>
</dbReference>
<keyword evidence="2" id="KW-0863">Zinc-finger</keyword>
<name>A0AAN8LVU6_9TELE</name>
<proteinExistence type="predicted"/>
<organism evidence="5 6">
    <name type="scientific">Coregonus suidteri</name>
    <dbReference type="NCBI Taxonomy" id="861788"/>
    <lineage>
        <taxon>Eukaryota</taxon>
        <taxon>Metazoa</taxon>
        <taxon>Chordata</taxon>
        <taxon>Craniata</taxon>
        <taxon>Vertebrata</taxon>
        <taxon>Euteleostomi</taxon>
        <taxon>Actinopterygii</taxon>
        <taxon>Neopterygii</taxon>
        <taxon>Teleostei</taxon>
        <taxon>Protacanthopterygii</taxon>
        <taxon>Salmoniformes</taxon>
        <taxon>Salmonidae</taxon>
        <taxon>Coregoninae</taxon>
        <taxon>Coregonus</taxon>
    </lineage>
</organism>
<reference evidence="5 6" key="1">
    <citation type="submission" date="2021-04" db="EMBL/GenBank/DDBJ databases">
        <authorList>
            <person name="De Guttry C."/>
            <person name="Zahm M."/>
            <person name="Klopp C."/>
            <person name="Cabau C."/>
            <person name="Louis A."/>
            <person name="Berthelot C."/>
            <person name="Parey E."/>
            <person name="Roest Crollius H."/>
            <person name="Montfort J."/>
            <person name="Robinson-Rechavi M."/>
            <person name="Bucao C."/>
            <person name="Bouchez O."/>
            <person name="Gislard M."/>
            <person name="Lluch J."/>
            <person name="Milhes M."/>
            <person name="Lampietro C."/>
            <person name="Lopez Roques C."/>
            <person name="Donnadieu C."/>
            <person name="Braasch I."/>
            <person name="Desvignes T."/>
            <person name="Postlethwait J."/>
            <person name="Bobe J."/>
            <person name="Wedekind C."/>
            <person name="Guiguen Y."/>
        </authorList>
    </citation>
    <scope>NUCLEOTIDE SEQUENCE [LARGE SCALE GENOMIC DNA]</scope>
    <source>
        <strain evidence="5">Cs_M1</strain>
        <tissue evidence="5">Blood</tissue>
    </source>
</reference>
<evidence type="ECO:0000313" key="6">
    <source>
        <dbReference type="Proteomes" id="UP001356427"/>
    </source>
</evidence>
<dbReference type="Proteomes" id="UP001356427">
    <property type="component" value="Unassembled WGS sequence"/>
</dbReference>
<protein>
    <recommendedName>
        <fullName evidence="4">SPRY-associated domain-containing protein</fullName>
    </recommendedName>
</protein>
<dbReference type="InterPro" id="IPR013320">
    <property type="entry name" value="ConA-like_dom_sf"/>
</dbReference>
<keyword evidence="3" id="KW-0862">Zinc</keyword>
<dbReference type="InterPro" id="IPR043136">
    <property type="entry name" value="B30.2/SPRY_sf"/>
</dbReference>
<dbReference type="GO" id="GO:0008270">
    <property type="term" value="F:zinc ion binding"/>
    <property type="evidence" value="ECO:0007669"/>
    <property type="project" value="UniProtKB-KW"/>
</dbReference>
<evidence type="ECO:0000256" key="3">
    <source>
        <dbReference type="ARBA" id="ARBA00022833"/>
    </source>
</evidence>
<evidence type="ECO:0000256" key="1">
    <source>
        <dbReference type="ARBA" id="ARBA00022723"/>
    </source>
</evidence>
<accession>A0AAN8LVU6</accession>
<dbReference type="InterPro" id="IPR006574">
    <property type="entry name" value="PRY"/>
</dbReference>
<keyword evidence="6" id="KW-1185">Reference proteome</keyword>
<dbReference type="AlphaFoldDB" id="A0AAN8LVU6"/>
<evidence type="ECO:0000256" key="2">
    <source>
        <dbReference type="ARBA" id="ARBA00022771"/>
    </source>
</evidence>
<feature type="non-terminal residue" evidence="5">
    <location>
        <position position="1"/>
    </location>
</feature>
<dbReference type="Gene3D" id="2.60.120.920">
    <property type="match status" value="1"/>
</dbReference>
<dbReference type="PANTHER" id="PTHR25465">
    <property type="entry name" value="B-BOX DOMAIN CONTAINING"/>
    <property type="match status" value="1"/>
</dbReference>
<gene>
    <name evidence="5" type="ORF">J4Q44_G00108740</name>
</gene>
<evidence type="ECO:0000259" key="4">
    <source>
        <dbReference type="SMART" id="SM00589"/>
    </source>
</evidence>
<evidence type="ECO:0000313" key="5">
    <source>
        <dbReference type="EMBL" id="KAK6319663.1"/>
    </source>
</evidence>
<dbReference type="InterPro" id="IPR051051">
    <property type="entry name" value="E3_ubiq-ligase_TRIM/RNF"/>
</dbReference>
<dbReference type="SMART" id="SM00589">
    <property type="entry name" value="PRY"/>
    <property type="match status" value="1"/>
</dbReference>
<dbReference type="SUPFAM" id="SSF49899">
    <property type="entry name" value="Concanavalin A-like lectins/glucanases"/>
    <property type="match status" value="1"/>
</dbReference>